<dbReference type="GeneID" id="107221997"/>
<feature type="compositionally biased region" description="Basic residues" evidence="2">
    <location>
        <begin position="272"/>
        <end position="283"/>
    </location>
</feature>
<dbReference type="Proteomes" id="UP000829291">
    <property type="component" value="Chromosome 1"/>
</dbReference>
<feature type="compositionally biased region" description="Basic and acidic residues" evidence="2">
    <location>
        <begin position="400"/>
        <end position="413"/>
    </location>
</feature>
<evidence type="ECO:0000256" key="2">
    <source>
        <dbReference type="SAM" id="MobiDB-lite"/>
    </source>
</evidence>
<dbReference type="AlphaFoldDB" id="A0A6J0BPM9"/>
<feature type="region of interest" description="Disordered" evidence="2">
    <location>
        <begin position="133"/>
        <end position="159"/>
    </location>
</feature>
<feature type="region of interest" description="Disordered" evidence="2">
    <location>
        <begin position="1"/>
        <end position="22"/>
    </location>
</feature>
<dbReference type="InterPro" id="IPR001878">
    <property type="entry name" value="Znf_CCHC"/>
</dbReference>
<keyword evidence="4" id="KW-1185">Reference proteome</keyword>
<dbReference type="RefSeq" id="XP_015516676.2">
    <property type="nucleotide sequence ID" value="XM_015661190.2"/>
</dbReference>
<dbReference type="KEGG" id="nlo:107221997"/>
<proteinExistence type="predicted"/>
<dbReference type="GO" id="GO:0008270">
    <property type="term" value="F:zinc ion binding"/>
    <property type="evidence" value="ECO:0007669"/>
    <property type="project" value="UniProtKB-KW"/>
</dbReference>
<dbReference type="GO" id="GO:0003676">
    <property type="term" value="F:nucleic acid binding"/>
    <property type="evidence" value="ECO:0007669"/>
    <property type="project" value="InterPro"/>
</dbReference>
<dbReference type="InterPro" id="IPR036875">
    <property type="entry name" value="Znf_CCHC_sf"/>
</dbReference>
<accession>A0A6J0BPM9</accession>
<evidence type="ECO:0000259" key="3">
    <source>
        <dbReference type="PROSITE" id="PS50158"/>
    </source>
</evidence>
<dbReference type="RefSeq" id="XP_046596163.1">
    <property type="nucleotide sequence ID" value="XM_046740207.1"/>
</dbReference>
<gene>
    <name evidence="5 6" type="primary">LOC107221997</name>
</gene>
<feature type="compositionally biased region" description="Polar residues" evidence="2">
    <location>
        <begin position="133"/>
        <end position="149"/>
    </location>
</feature>
<dbReference type="OrthoDB" id="3863715at2759"/>
<feature type="region of interest" description="Disordered" evidence="2">
    <location>
        <begin position="379"/>
        <end position="413"/>
    </location>
</feature>
<dbReference type="GO" id="GO:0005730">
    <property type="term" value="C:nucleolus"/>
    <property type="evidence" value="ECO:0007669"/>
    <property type="project" value="TreeGrafter"/>
</dbReference>
<dbReference type="PANTHER" id="PTHR46242">
    <property type="entry name" value="ZINC FINGER CCHC DOMAIN-CONTAINING PROTEIN 9 ZCCHC9"/>
    <property type="match status" value="1"/>
</dbReference>
<dbReference type="SMART" id="SM00343">
    <property type="entry name" value="ZnF_C2HC"/>
    <property type="match status" value="4"/>
</dbReference>
<dbReference type="InParanoid" id="A0A6J0BPM9"/>
<evidence type="ECO:0000313" key="6">
    <source>
        <dbReference type="RefSeq" id="XP_046596163.1"/>
    </source>
</evidence>
<name>A0A6J0BPM9_NEOLC</name>
<evidence type="ECO:0000256" key="1">
    <source>
        <dbReference type="PROSITE-ProRule" id="PRU00047"/>
    </source>
</evidence>
<feature type="domain" description="CCHC-type" evidence="3">
    <location>
        <begin position="484"/>
        <end position="499"/>
    </location>
</feature>
<dbReference type="SUPFAM" id="SSF57756">
    <property type="entry name" value="Retrovirus zinc finger-like domains"/>
    <property type="match status" value="2"/>
</dbReference>
<feature type="domain" description="CCHC-type" evidence="3">
    <location>
        <begin position="536"/>
        <end position="551"/>
    </location>
</feature>
<reference evidence="5 6" key="1">
    <citation type="submission" date="2025-05" db="UniProtKB">
        <authorList>
            <consortium name="RefSeq"/>
        </authorList>
    </citation>
    <scope>IDENTIFICATION</scope>
    <source>
        <tissue evidence="5 6">Thorax and Abdomen</tissue>
    </source>
</reference>
<dbReference type="Gene3D" id="4.10.60.10">
    <property type="entry name" value="Zinc finger, CCHC-type"/>
    <property type="match status" value="2"/>
</dbReference>
<organism evidence="4 5">
    <name type="scientific">Neodiprion lecontei</name>
    <name type="common">Redheaded pine sawfly</name>
    <dbReference type="NCBI Taxonomy" id="441921"/>
    <lineage>
        <taxon>Eukaryota</taxon>
        <taxon>Metazoa</taxon>
        <taxon>Ecdysozoa</taxon>
        <taxon>Arthropoda</taxon>
        <taxon>Hexapoda</taxon>
        <taxon>Insecta</taxon>
        <taxon>Pterygota</taxon>
        <taxon>Neoptera</taxon>
        <taxon>Endopterygota</taxon>
        <taxon>Hymenoptera</taxon>
        <taxon>Tenthredinoidea</taxon>
        <taxon>Diprionidae</taxon>
        <taxon>Diprioninae</taxon>
        <taxon>Neodiprion</taxon>
    </lineage>
</organism>
<evidence type="ECO:0000313" key="5">
    <source>
        <dbReference type="RefSeq" id="XP_015516676.2"/>
    </source>
</evidence>
<feature type="compositionally biased region" description="Polar residues" evidence="2">
    <location>
        <begin position="290"/>
        <end position="300"/>
    </location>
</feature>
<keyword evidence="1" id="KW-0863">Zinc-finger</keyword>
<evidence type="ECO:0000313" key="4">
    <source>
        <dbReference type="Proteomes" id="UP000829291"/>
    </source>
</evidence>
<protein>
    <submittedName>
        <fullName evidence="5 6">Uncharacterized protein LOC107221997</fullName>
    </submittedName>
</protein>
<dbReference type="InterPro" id="IPR042246">
    <property type="entry name" value="ZCCHC9"/>
</dbReference>
<dbReference type="PROSITE" id="PS50158">
    <property type="entry name" value="ZF_CCHC"/>
    <property type="match status" value="2"/>
</dbReference>
<dbReference type="PANTHER" id="PTHR46242:SF1">
    <property type="entry name" value="ZINC FINGER CCHC DOMAIN-CONTAINING PROTEIN 9"/>
    <property type="match status" value="1"/>
</dbReference>
<keyword evidence="1" id="KW-0479">Metal-binding</keyword>
<feature type="region of interest" description="Disordered" evidence="2">
    <location>
        <begin position="265"/>
        <end position="301"/>
    </location>
</feature>
<feature type="compositionally biased region" description="Polar residues" evidence="2">
    <location>
        <begin position="379"/>
        <end position="393"/>
    </location>
</feature>
<sequence length="624" mass="70059">MTRFTRAKGSKASNERVPDEATPWSIMKMQLEDSQTASKAVTKKPKTATELLAEKDNRLYYDTFGNVNHEWAAFDNVPELQSKKNKIDKLHDIKGSKNNKNQKAVEVQGLNDNSFKDQVLAIPVKIKNKKQSNIQASSDEIKNSSTTGQVKPKSAKKKKLNVTGNETEMAAKITDMSKSSDIKNKAINSTPGDTLLEAKSNSVAVEDLCSKYKQCKKWKKKSKKANPDSDIGQAAIDLLQQNQKAELLNSDCAVKDSITEAQEEGCSEKLSKRQKRNKKKQKKITSTNLENQNQATTVDTQKNHSAEGFDVQGNEWSNQVKFGTPAVHCSHRPTSTESGNQIDQCNNSVKKNKEFSRKNGNFEIQANSSSEAHTENFFSDNSKRVNNNAQSLKAQKRKNGNNEKGEYKRRKPDEGVVNMMINGNEVQVVKYDGFPVKKEDADRLEQLKKNMIIKGIPRSDINIAMKLERRKAEKALARERKRVCFHCRKSGHNLSDCPELGRDEAGTGICFKCGSAEHTHFECRVVKGQEFRHASCFICREQGHIAKQCPDNPKGLYPQGGSCMICGDVTHLKKDCPDLIKEKEEANITADKIKNSQLESLQEDNINEKKADDQNKVRCKIVKF</sequence>
<dbReference type="Pfam" id="PF00098">
    <property type="entry name" value="zf-CCHC"/>
    <property type="match status" value="1"/>
</dbReference>
<keyword evidence="1" id="KW-0862">Zinc</keyword>